<feature type="compositionally biased region" description="Polar residues" evidence="1">
    <location>
        <begin position="854"/>
        <end position="867"/>
    </location>
</feature>
<feature type="compositionally biased region" description="Basic and acidic residues" evidence="1">
    <location>
        <begin position="869"/>
        <end position="887"/>
    </location>
</feature>
<protein>
    <submittedName>
        <fullName evidence="3">Uncharacterized protein LOC103513107</fullName>
    </submittedName>
</protein>
<feature type="compositionally biased region" description="Basic and acidic residues" evidence="1">
    <location>
        <begin position="143"/>
        <end position="152"/>
    </location>
</feature>
<evidence type="ECO:0000313" key="3">
    <source>
        <dbReference type="RefSeq" id="XP_008476136.2"/>
    </source>
</evidence>
<organism evidence="2 3">
    <name type="scientific">Diaphorina citri</name>
    <name type="common">Asian citrus psyllid</name>
    <dbReference type="NCBI Taxonomy" id="121845"/>
    <lineage>
        <taxon>Eukaryota</taxon>
        <taxon>Metazoa</taxon>
        <taxon>Ecdysozoa</taxon>
        <taxon>Arthropoda</taxon>
        <taxon>Hexapoda</taxon>
        <taxon>Insecta</taxon>
        <taxon>Pterygota</taxon>
        <taxon>Neoptera</taxon>
        <taxon>Paraneoptera</taxon>
        <taxon>Hemiptera</taxon>
        <taxon>Sternorrhyncha</taxon>
        <taxon>Psylloidea</taxon>
        <taxon>Psyllidae</taxon>
        <taxon>Diaphorininae</taxon>
        <taxon>Diaphorina</taxon>
    </lineage>
</organism>
<evidence type="ECO:0000313" key="2">
    <source>
        <dbReference type="Proteomes" id="UP000079169"/>
    </source>
</evidence>
<dbReference type="PaxDb" id="121845-A0A1S3D7M4"/>
<name>A0A1S3D7M4_DIACI</name>
<reference evidence="3" key="1">
    <citation type="submission" date="2025-08" db="UniProtKB">
        <authorList>
            <consortium name="RefSeq"/>
        </authorList>
    </citation>
    <scope>IDENTIFICATION</scope>
</reference>
<proteinExistence type="predicted"/>
<sequence>MNFDAYMIATPLELNYKRRPKPDLEHELRFKKSLRKYPINAKPICKRAFDVTKRSMIPEPGPTYAVYSTYGLNQNSNHLCENDAAENSERLTHNQAASKICSKNSRKRYHKLKSKNDLDKNLSRRASLQRKLNISAKRQRAKSMTDHTSKSTISIKHDKIISKSQGSRENVQTKFFADSVDKRDQNRNLHIFQVRADNCKHLETEANEETIQTDDKTQLTDKAINKINSNTKDTHSKKTKLKMVIQQENLDTNELFELLTVDLMLKDSGINEKAMIENVIIPKGFCTSVRDSILKELSDLNPINRKMSLTGNVDVKKFMSITNSSFESKLKSMSSNFSNILGSDSACSTVVFNTSRSEHDKYFEECISNTDIRIVQKPKPELNSTLAFEEGQRNGEILLLNGKIKKSNYEQNNQKTSRFKEILKPDVDVKKCIDTETLFNISPVSSDLSFDVPNPYQKGKSSNISPNIRKSNKNITKYVSKIERLNRKDTLNESKSQSNINDELTNRQNKENAVNTVIGKIECANNQNVSNVENLEQNFITSSNRQKVSTGTKSESKSSKSNDVGKNLQNTLNGIENEQSLQSGTKGQESNGTKGQESNGTKGQESRGTKGQESRNVSNIVKHRLTCVKNEPICFKNELTCVKHESSCFKNQLTCLKNVSTCIQNDVLNRVKNNLTCDYFEGSGLGSNFKDRSKEHTEHKPDNEPSYVNSIVEVKKNSNENIAISVNNVTPLDHIEKQSEDVLSSGNIEKDTEKHDIPPDIMKNYSDTLEIPSGMAETEKITTNQENNAKEKINLFISVRERVTFPNQESNVDKEIFNIQKEYDGNDSNEIILDNLEEEIKTSKLTYICQSLGSNSRNHNSHTTGSLKTIEDTLDHGRKTRSPKTDKFSVKHNVKNVALSTEDLNPTCDCNSRSKKLENQQSKKNAKGDVTLIRTSSIPGDKTTITRKPCDNEIQNEIEELKKIKIGTEYHSYGKSSKSGDGNFEKEINTKINEIYKNFIELDIIIKKIENDFDNFIGEKAASPEKVENVDCKENDDILIIDYEKPREKVDNSPNRTQYGELLKTHEQQSEIDECDVPTIQRYCFRNVTQMKTNSGDGNLCRQNTINIAKLGGIESPEKDELKNLEPTLTTQSSHPVLQKKTTFRQIGTIQGQDNANNIIIKKDEEQEGQNDGNKDRVNKPKRICHYIRSYIRYAVKDVTT</sequence>
<evidence type="ECO:0000256" key="1">
    <source>
        <dbReference type="SAM" id="MobiDB-lite"/>
    </source>
</evidence>
<gene>
    <name evidence="3" type="primary">LOC103513107</name>
</gene>
<dbReference type="GeneID" id="103513107"/>
<keyword evidence="2" id="KW-1185">Reference proteome</keyword>
<feature type="region of interest" description="Disordered" evidence="1">
    <location>
        <begin position="543"/>
        <end position="617"/>
    </location>
</feature>
<dbReference type="KEGG" id="dci:103513107"/>
<feature type="compositionally biased region" description="Polar residues" evidence="1">
    <location>
        <begin position="93"/>
        <end position="103"/>
    </location>
</feature>
<feature type="region of interest" description="Disordered" evidence="1">
    <location>
        <begin position="854"/>
        <end position="887"/>
    </location>
</feature>
<feature type="region of interest" description="Disordered" evidence="1">
    <location>
        <begin position="489"/>
        <end position="508"/>
    </location>
</feature>
<feature type="compositionally biased region" description="Basic residues" evidence="1">
    <location>
        <begin position="104"/>
        <end position="113"/>
    </location>
</feature>
<accession>A0A1S3D7M4</accession>
<dbReference type="AlphaFoldDB" id="A0A1S3D7M4"/>
<feature type="compositionally biased region" description="Polar residues" evidence="1">
    <location>
        <begin position="493"/>
        <end position="503"/>
    </location>
</feature>
<dbReference type="Proteomes" id="UP000079169">
    <property type="component" value="Unplaced"/>
</dbReference>
<feature type="compositionally biased region" description="Polar residues" evidence="1">
    <location>
        <begin position="562"/>
        <end position="603"/>
    </location>
</feature>
<feature type="compositionally biased region" description="Basic and acidic residues" evidence="1">
    <location>
        <begin position="604"/>
        <end position="613"/>
    </location>
</feature>
<feature type="region of interest" description="Disordered" evidence="1">
    <location>
        <begin position="89"/>
        <end position="152"/>
    </location>
</feature>
<dbReference type="RefSeq" id="XP_008476136.2">
    <property type="nucleotide sequence ID" value="XM_008477914.3"/>
</dbReference>